<dbReference type="PROSITE" id="PS00101">
    <property type="entry name" value="HEXAPEP_TRANSFERASES"/>
    <property type="match status" value="1"/>
</dbReference>
<gene>
    <name evidence="3" type="ORF">EQ803_12680</name>
</gene>
<evidence type="ECO:0000313" key="4">
    <source>
        <dbReference type="Proteomes" id="UP000297630"/>
    </source>
</evidence>
<accession>A0A4Y8T684</accession>
<organism evidence="3 4">
    <name type="scientific">Bacillus thuringiensis</name>
    <dbReference type="NCBI Taxonomy" id="1428"/>
    <lineage>
        <taxon>Bacteria</taxon>
        <taxon>Bacillati</taxon>
        <taxon>Bacillota</taxon>
        <taxon>Bacilli</taxon>
        <taxon>Bacillales</taxon>
        <taxon>Bacillaceae</taxon>
        <taxon>Bacillus</taxon>
        <taxon>Bacillus cereus group</taxon>
    </lineage>
</organism>
<reference evidence="3 4" key="1">
    <citation type="submission" date="2019-01" db="EMBL/GenBank/DDBJ databases">
        <title>Draft genome sequence of Bacillus sp. DPC6431.</title>
        <authorList>
            <person name="Arbulu S."/>
            <person name="Murphy K."/>
            <person name="O'Sullivan O."/>
            <person name="Rea M.C."/>
            <person name="Hill C."/>
            <person name="Ross R.P."/>
        </authorList>
    </citation>
    <scope>NUCLEOTIDE SEQUENCE [LARGE SCALE GENOMIC DNA]</scope>
    <source>
        <strain evidence="3 4">DPC6431</strain>
    </source>
</reference>
<dbReference type="InterPro" id="IPR011004">
    <property type="entry name" value="Trimer_LpxA-like_sf"/>
</dbReference>
<dbReference type="InterPro" id="IPR001451">
    <property type="entry name" value="Hexapep"/>
</dbReference>
<evidence type="ECO:0000256" key="2">
    <source>
        <dbReference type="ARBA" id="ARBA00022737"/>
    </source>
</evidence>
<dbReference type="AlphaFoldDB" id="A0A4Y8T684"/>
<dbReference type="SUPFAM" id="SSF51161">
    <property type="entry name" value="Trimeric LpxA-like enzymes"/>
    <property type="match status" value="1"/>
</dbReference>
<name>A0A4Y8T684_BACTU</name>
<sequence>MRLLRGLIFKLLHADKGGKLLRVTGSICVSREKQTNLFLGDKVVLYKDVGFYLDKVGATVTIGDRTYINRRTEIMCKEKVEIGKDCAISWDVTITDTDYHSINNRYDTSPVKIGNNVWIGCNATILKGVCIADGAVIAANSVVTRDVPPNCLVAGVPGEVVKEGIKWR</sequence>
<dbReference type="Gene3D" id="2.160.10.10">
    <property type="entry name" value="Hexapeptide repeat proteins"/>
    <property type="match status" value="1"/>
</dbReference>
<keyword evidence="3" id="KW-0012">Acyltransferase</keyword>
<keyword evidence="1 3" id="KW-0808">Transferase</keyword>
<comment type="caution">
    <text evidence="3">The sequence shown here is derived from an EMBL/GenBank/DDBJ whole genome shotgun (WGS) entry which is preliminary data.</text>
</comment>
<dbReference type="Proteomes" id="UP000297630">
    <property type="component" value="Unassembled WGS sequence"/>
</dbReference>
<dbReference type="Pfam" id="PF00132">
    <property type="entry name" value="Hexapep"/>
    <property type="match status" value="1"/>
</dbReference>
<dbReference type="InterPro" id="IPR018357">
    <property type="entry name" value="Hexapep_transf_CS"/>
</dbReference>
<dbReference type="InterPro" id="IPR051159">
    <property type="entry name" value="Hexapeptide_acetyltransf"/>
</dbReference>
<keyword evidence="2" id="KW-0677">Repeat</keyword>
<dbReference type="PANTHER" id="PTHR23416">
    <property type="entry name" value="SIALIC ACID SYNTHASE-RELATED"/>
    <property type="match status" value="1"/>
</dbReference>
<dbReference type="CDD" id="cd04647">
    <property type="entry name" value="LbH_MAT_like"/>
    <property type="match status" value="1"/>
</dbReference>
<proteinExistence type="predicted"/>
<dbReference type="GO" id="GO:0016746">
    <property type="term" value="F:acyltransferase activity"/>
    <property type="evidence" value="ECO:0007669"/>
    <property type="project" value="UniProtKB-KW"/>
</dbReference>
<dbReference type="EMBL" id="SCLP01000005">
    <property type="protein sequence ID" value="TFF46552.1"/>
    <property type="molecule type" value="Genomic_DNA"/>
</dbReference>
<evidence type="ECO:0000256" key="1">
    <source>
        <dbReference type="ARBA" id="ARBA00022679"/>
    </source>
</evidence>
<protein>
    <submittedName>
        <fullName evidence="3">Acyltransferase</fullName>
    </submittedName>
</protein>
<evidence type="ECO:0000313" key="3">
    <source>
        <dbReference type="EMBL" id="TFF46552.1"/>
    </source>
</evidence>